<gene>
    <name evidence="1" type="ORF">ANN_22225</name>
</gene>
<keyword evidence="2" id="KW-1185">Reference proteome</keyword>
<dbReference type="EMBL" id="JAJSOF020000033">
    <property type="protein sequence ID" value="KAJ4430017.1"/>
    <property type="molecule type" value="Genomic_DNA"/>
</dbReference>
<comment type="caution">
    <text evidence="1">The sequence shown here is derived from an EMBL/GenBank/DDBJ whole genome shotgun (WGS) entry which is preliminary data.</text>
</comment>
<proteinExistence type="predicted"/>
<dbReference type="Proteomes" id="UP001148838">
    <property type="component" value="Unassembled WGS sequence"/>
</dbReference>
<reference evidence="1 2" key="1">
    <citation type="journal article" date="2022" name="Allergy">
        <title>Genome assembly and annotation of Periplaneta americana reveal a comprehensive cockroach allergen profile.</title>
        <authorList>
            <person name="Wang L."/>
            <person name="Xiong Q."/>
            <person name="Saelim N."/>
            <person name="Wang L."/>
            <person name="Nong W."/>
            <person name="Wan A.T."/>
            <person name="Shi M."/>
            <person name="Liu X."/>
            <person name="Cao Q."/>
            <person name="Hui J.H.L."/>
            <person name="Sookrung N."/>
            <person name="Leung T.F."/>
            <person name="Tungtrongchitr A."/>
            <person name="Tsui S.K.W."/>
        </authorList>
    </citation>
    <scope>NUCLEOTIDE SEQUENCE [LARGE SCALE GENOMIC DNA]</scope>
    <source>
        <strain evidence="1">PWHHKU_190912</strain>
    </source>
</reference>
<protein>
    <submittedName>
        <fullName evidence="1">Uncharacterized protein</fullName>
    </submittedName>
</protein>
<evidence type="ECO:0000313" key="1">
    <source>
        <dbReference type="EMBL" id="KAJ4430017.1"/>
    </source>
</evidence>
<organism evidence="1 2">
    <name type="scientific">Periplaneta americana</name>
    <name type="common">American cockroach</name>
    <name type="synonym">Blatta americana</name>
    <dbReference type="NCBI Taxonomy" id="6978"/>
    <lineage>
        <taxon>Eukaryota</taxon>
        <taxon>Metazoa</taxon>
        <taxon>Ecdysozoa</taxon>
        <taxon>Arthropoda</taxon>
        <taxon>Hexapoda</taxon>
        <taxon>Insecta</taxon>
        <taxon>Pterygota</taxon>
        <taxon>Neoptera</taxon>
        <taxon>Polyneoptera</taxon>
        <taxon>Dictyoptera</taxon>
        <taxon>Blattodea</taxon>
        <taxon>Blattoidea</taxon>
        <taxon>Blattidae</taxon>
        <taxon>Blattinae</taxon>
        <taxon>Periplaneta</taxon>
    </lineage>
</organism>
<accession>A0ABQ8S7K1</accession>
<sequence>MAGLYEGGNEPAGSLKAIFEFVPTLVSMSGVIDLTAATFLLLKSGSSTGSGGTYTRFFTYPHRMKSHGVRSGERGGHERKPCYSDRHVLSIVGKQHR</sequence>
<evidence type="ECO:0000313" key="2">
    <source>
        <dbReference type="Proteomes" id="UP001148838"/>
    </source>
</evidence>
<name>A0ABQ8S7K1_PERAM</name>